<feature type="binding site" evidence="9">
    <location>
        <begin position="131"/>
        <end position="135"/>
    </location>
    <ligand>
        <name>GTP</name>
        <dbReference type="ChEBI" id="CHEBI:37565"/>
    </ligand>
</feature>
<sequence>MIIANLYTFTKILSEYATEKLFLEFTKEDREKAEILLQDLEVLNGKSEFLNQDVAERLKLFWNINGVQKAYNKRNAFHCPDSAKYFFENLDRISSPEFEPTNQDILHIRMPTVGVTKVEVAFKNIKLTVCDCGGQRSERRKWHHLFDDTSAILFVAAISEFDQKLAEDDQMNRMEEAMNLFWRVFGGKYFNKSSIILFLNKIDIFREKIKTVQIRDHFVKFEGDNTYETGVRFFRRQFRDGLSPSFRKRMYTHETCAISDQVQLIINTVIDTVVQENLKDTGMI</sequence>
<dbReference type="Pfam" id="PF00503">
    <property type="entry name" value="G-alpha"/>
    <property type="match status" value="1"/>
</dbReference>
<dbReference type="Gene3D" id="1.10.400.10">
    <property type="entry name" value="GI Alpha 1, domain 2-like"/>
    <property type="match status" value="1"/>
</dbReference>
<dbReference type="CDD" id="cd00066">
    <property type="entry name" value="G-alpha"/>
    <property type="match status" value="1"/>
</dbReference>
<dbReference type="GO" id="GO:0031683">
    <property type="term" value="F:G-protein beta/gamma-subunit complex binding"/>
    <property type="evidence" value="ECO:0007669"/>
    <property type="project" value="InterPro"/>
</dbReference>
<evidence type="ECO:0000256" key="9">
    <source>
        <dbReference type="PIRSR" id="PIRSR601019-1"/>
    </source>
</evidence>
<evidence type="ECO:0000256" key="10">
    <source>
        <dbReference type="PIRSR" id="PIRSR601019-2"/>
    </source>
</evidence>
<dbReference type="Proteomes" id="UP000005237">
    <property type="component" value="Unassembled WGS sequence"/>
</dbReference>
<dbReference type="GO" id="GO:0005525">
    <property type="term" value="F:GTP binding"/>
    <property type="evidence" value="ECO:0007669"/>
    <property type="project" value="UniProtKB-KW"/>
</dbReference>
<evidence type="ECO:0000256" key="2">
    <source>
        <dbReference type="ARBA" id="ARBA00022723"/>
    </source>
</evidence>
<feature type="binding site" evidence="10">
    <location>
        <position position="112"/>
    </location>
    <ligand>
        <name>Mg(2+)</name>
        <dbReference type="ChEBI" id="CHEBI:18420"/>
    </ligand>
</feature>
<evidence type="ECO:0000256" key="3">
    <source>
        <dbReference type="ARBA" id="ARBA00022741"/>
    </source>
</evidence>
<proteinExistence type="predicted"/>
<dbReference type="AlphaFoldDB" id="A0A8R1DTA2"/>
<dbReference type="Gene3D" id="3.40.50.300">
    <property type="entry name" value="P-loop containing nucleotide triphosphate hydrolases"/>
    <property type="match status" value="1"/>
</dbReference>
<name>A0A8R1DTA2_CAEJA</name>
<keyword evidence="5 9" id="KW-0342">GTP-binding</keyword>
<keyword evidence="12" id="KW-1185">Reference proteome</keyword>
<keyword evidence="7" id="KW-0807">Transducer</keyword>
<evidence type="ECO:0000256" key="1">
    <source>
        <dbReference type="ARBA" id="ARBA00022707"/>
    </source>
</evidence>
<dbReference type="SUPFAM" id="SSF52540">
    <property type="entry name" value="P-loop containing nucleoside triphosphate hydrolases"/>
    <property type="match status" value="1"/>
</dbReference>
<dbReference type="EnsemblMetazoa" id="CJA11324a.1">
    <property type="protein sequence ID" value="CJA11324a.1"/>
    <property type="gene ID" value="WBGene00130528"/>
</dbReference>
<evidence type="ECO:0000256" key="7">
    <source>
        <dbReference type="ARBA" id="ARBA00023224"/>
    </source>
</evidence>
<feature type="binding site" evidence="9">
    <location>
        <begin position="106"/>
        <end position="112"/>
    </location>
    <ligand>
        <name>GTP</name>
        <dbReference type="ChEBI" id="CHEBI:37565"/>
    </ligand>
</feature>
<dbReference type="PANTHER" id="PTHR10218:SF225">
    <property type="entry name" value="GUANINE NUCLEOTIDE-BINDING PROTEIN ALPHA-10 SUBUNIT"/>
    <property type="match status" value="1"/>
</dbReference>
<dbReference type="SMART" id="SM00275">
    <property type="entry name" value="G_alpha"/>
    <property type="match status" value="1"/>
</dbReference>
<keyword evidence="2 10" id="KW-0479">Metal-binding</keyword>
<keyword evidence="1" id="KW-0519">Myristate</keyword>
<dbReference type="SUPFAM" id="SSF47895">
    <property type="entry name" value="Transducin (alpha subunit), insertion domain"/>
    <property type="match status" value="1"/>
</dbReference>
<dbReference type="GO" id="GO:0001664">
    <property type="term" value="F:G protein-coupled receptor binding"/>
    <property type="evidence" value="ECO:0007669"/>
    <property type="project" value="TreeGrafter"/>
</dbReference>
<dbReference type="PANTHER" id="PTHR10218">
    <property type="entry name" value="GTP-BINDING PROTEIN ALPHA SUBUNIT"/>
    <property type="match status" value="1"/>
</dbReference>
<protein>
    <submittedName>
        <fullName evidence="11">Uncharacterized protein</fullName>
    </submittedName>
</protein>
<dbReference type="GO" id="GO:0003924">
    <property type="term" value="F:GTPase activity"/>
    <property type="evidence" value="ECO:0007669"/>
    <property type="project" value="InterPro"/>
</dbReference>
<dbReference type="GO" id="GO:0046872">
    <property type="term" value="F:metal ion binding"/>
    <property type="evidence" value="ECO:0007669"/>
    <property type="project" value="UniProtKB-KW"/>
</dbReference>
<organism evidence="11 12">
    <name type="scientific">Caenorhabditis japonica</name>
    <dbReference type="NCBI Taxonomy" id="281687"/>
    <lineage>
        <taxon>Eukaryota</taxon>
        <taxon>Metazoa</taxon>
        <taxon>Ecdysozoa</taxon>
        <taxon>Nematoda</taxon>
        <taxon>Chromadorea</taxon>
        <taxon>Rhabditida</taxon>
        <taxon>Rhabditina</taxon>
        <taxon>Rhabditomorpha</taxon>
        <taxon>Rhabditoidea</taxon>
        <taxon>Rhabditidae</taxon>
        <taxon>Peloderinae</taxon>
        <taxon>Caenorhabditis</taxon>
    </lineage>
</organism>
<dbReference type="InterPro" id="IPR001019">
    <property type="entry name" value="Gprotein_alpha_su"/>
</dbReference>
<keyword evidence="3 9" id="KW-0547">Nucleotide-binding</keyword>
<feature type="binding site" evidence="9">
    <location>
        <begin position="81"/>
        <end position="82"/>
    </location>
    <ligand>
        <name>GTP</name>
        <dbReference type="ChEBI" id="CHEBI:37565"/>
    </ligand>
</feature>
<dbReference type="GO" id="GO:0007188">
    <property type="term" value="P:adenylate cyclase-modulating G protein-coupled receptor signaling pathway"/>
    <property type="evidence" value="ECO:0007669"/>
    <property type="project" value="TreeGrafter"/>
</dbReference>
<dbReference type="PRINTS" id="PR00318">
    <property type="entry name" value="GPROTEINA"/>
</dbReference>
<feature type="binding site" evidence="9">
    <location>
        <begin position="200"/>
        <end position="203"/>
    </location>
    <ligand>
        <name>GTP</name>
        <dbReference type="ChEBI" id="CHEBI:37565"/>
    </ligand>
</feature>
<evidence type="ECO:0000256" key="6">
    <source>
        <dbReference type="ARBA" id="ARBA00023139"/>
    </source>
</evidence>
<dbReference type="GO" id="GO:0005737">
    <property type="term" value="C:cytoplasm"/>
    <property type="evidence" value="ECO:0007669"/>
    <property type="project" value="TreeGrafter"/>
</dbReference>
<reference evidence="12" key="1">
    <citation type="submission" date="2010-08" db="EMBL/GenBank/DDBJ databases">
        <authorList>
            <consortium name="Caenorhabditis japonica Sequencing Consortium"/>
            <person name="Wilson R.K."/>
        </authorList>
    </citation>
    <scope>NUCLEOTIDE SEQUENCE [LARGE SCALE GENOMIC DNA]</scope>
    <source>
        <strain evidence="12">DF5081</strain>
    </source>
</reference>
<dbReference type="InterPro" id="IPR027417">
    <property type="entry name" value="P-loop_NTPase"/>
</dbReference>
<feature type="binding site" evidence="9">
    <location>
        <position position="257"/>
    </location>
    <ligand>
        <name>GTP</name>
        <dbReference type="ChEBI" id="CHEBI:37565"/>
    </ligand>
</feature>
<dbReference type="InterPro" id="IPR011025">
    <property type="entry name" value="GproteinA_insert"/>
</dbReference>
<dbReference type="FunFam" id="3.40.50.300:FF:003800">
    <property type="entry name" value="Guanine nucleotide-binding protein G(k) subunit alpha"/>
    <property type="match status" value="1"/>
</dbReference>
<dbReference type="PROSITE" id="PS51882">
    <property type="entry name" value="G_ALPHA"/>
    <property type="match status" value="1"/>
</dbReference>
<evidence type="ECO:0000313" key="11">
    <source>
        <dbReference type="EnsemblMetazoa" id="CJA11324a.1"/>
    </source>
</evidence>
<evidence type="ECO:0000313" key="12">
    <source>
        <dbReference type="Proteomes" id="UP000005237"/>
    </source>
</evidence>
<evidence type="ECO:0000256" key="5">
    <source>
        <dbReference type="ARBA" id="ARBA00023134"/>
    </source>
</evidence>
<keyword evidence="4 10" id="KW-0460">Magnesium</keyword>
<accession>A0A8R1DTA2</accession>
<dbReference type="GO" id="GO:0005834">
    <property type="term" value="C:heterotrimeric G-protein complex"/>
    <property type="evidence" value="ECO:0007669"/>
    <property type="project" value="TreeGrafter"/>
</dbReference>
<evidence type="ECO:0000256" key="4">
    <source>
        <dbReference type="ARBA" id="ARBA00022842"/>
    </source>
</evidence>
<keyword evidence="8" id="KW-0449">Lipoprotein</keyword>
<reference evidence="11" key="2">
    <citation type="submission" date="2022-06" db="UniProtKB">
        <authorList>
            <consortium name="EnsemblMetazoa"/>
        </authorList>
    </citation>
    <scope>IDENTIFICATION</scope>
    <source>
        <strain evidence="11">DF5081</strain>
    </source>
</reference>
<keyword evidence="6" id="KW-0564">Palmitate</keyword>
<evidence type="ECO:0000256" key="8">
    <source>
        <dbReference type="ARBA" id="ARBA00023288"/>
    </source>
</evidence>